<comment type="caution">
    <text evidence="7">The sequence shown here is derived from an EMBL/GenBank/DDBJ whole genome shotgun (WGS) entry which is preliminary data.</text>
</comment>
<evidence type="ECO:0000256" key="5">
    <source>
        <dbReference type="ARBA" id="ARBA00023274"/>
    </source>
</evidence>
<protein>
    <recommendedName>
        <fullName evidence="6">Large ribosomal subunit protein mL49</fullName>
    </recommendedName>
</protein>
<keyword evidence="4" id="KW-0496">Mitochondrion</keyword>
<dbReference type="Proteomes" id="UP001212841">
    <property type="component" value="Unassembled WGS sequence"/>
</dbReference>
<name>A0AAD5S420_9FUNG</name>
<evidence type="ECO:0000256" key="4">
    <source>
        <dbReference type="ARBA" id="ARBA00023128"/>
    </source>
</evidence>
<accession>A0AAD5S420</accession>
<proteinExistence type="inferred from homology"/>
<comment type="subcellular location">
    <subcellularLocation>
        <location evidence="1">Mitochondrion</location>
    </subcellularLocation>
</comment>
<evidence type="ECO:0000256" key="1">
    <source>
        <dbReference type="ARBA" id="ARBA00004173"/>
    </source>
</evidence>
<sequence>MLLLDSLPYLIKRVHRSQWLPLYRLIKSDGNNVSTKIRRIQGDINKLAADLSTFIPKDKIIVKAPNNQIWLKGDYLHDLRDWFTVRGF</sequence>
<dbReference type="Pfam" id="PF05046">
    <property type="entry name" value="Img2"/>
    <property type="match status" value="1"/>
</dbReference>
<dbReference type="InterPro" id="IPR007740">
    <property type="entry name" value="Ribosomal_mL49"/>
</dbReference>
<evidence type="ECO:0000313" key="8">
    <source>
        <dbReference type="Proteomes" id="UP001212841"/>
    </source>
</evidence>
<evidence type="ECO:0000313" key="7">
    <source>
        <dbReference type="EMBL" id="KAJ3035665.1"/>
    </source>
</evidence>
<reference evidence="7" key="1">
    <citation type="submission" date="2020-05" db="EMBL/GenBank/DDBJ databases">
        <title>Phylogenomic resolution of chytrid fungi.</title>
        <authorList>
            <person name="Stajich J.E."/>
            <person name="Amses K."/>
            <person name="Simmons R."/>
            <person name="Seto K."/>
            <person name="Myers J."/>
            <person name="Bonds A."/>
            <person name="Quandt C.A."/>
            <person name="Barry K."/>
            <person name="Liu P."/>
            <person name="Grigoriev I."/>
            <person name="Longcore J.E."/>
            <person name="James T.Y."/>
        </authorList>
    </citation>
    <scope>NUCLEOTIDE SEQUENCE</scope>
    <source>
        <strain evidence="7">JEL0318</strain>
    </source>
</reference>
<evidence type="ECO:0000256" key="6">
    <source>
        <dbReference type="ARBA" id="ARBA00035191"/>
    </source>
</evidence>
<dbReference type="GO" id="GO:0006412">
    <property type="term" value="P:translation"/>
    <property type="evidence" value="ECO:0007669"/>
    <property type="project" value="InterPro"/>
</dbReference>
<dbReference type="PANTHER" id="PTHR13477">
    <property type="entry name" value="MITOCHONDRIAL 39S RIBOSOMAL PROTEIN L49"/>
    <property type="match status" value="1"/>
</dbReference>
<evidence type="ECO:0000256" key="3">
    <source>
        <dbReference type="ARBA" id="ARBA00022980"/>
    </source>
</evidence>
<dbReference type="GO" id="GO:0005762">
    <property type="term" value="C:mitochondrial large ribosomal subunit"/>
    <property type="evidence" value="ECO:0007669"/>
    <property type="project" value="TreeGrafter"/>
</dbReference>
<dbReference type="EMBL" id="JADGJD010002022">
    <property type="protein sequence ID" value="KAJ3035665.1"/>
    <property type="molecule type" value="Genomic_DNA"/>
</dbReference>
<organism evidence="7 8">
    <name type="scientific">Rhizophlyctis rosea</name>
    <dbReference type="NCBI Taxonomy" id="64517"/>
    <lineage>
        <taxon>Eukaryota</taxon>
        <taxon>Fungi</taxon>
        <taxon>Fungi incertae sedis</taxon>
        <taxon>Chytridiomycota</taxon>
        <taxon>Chytridiomycota incertae sedis</taxon>
        <taxon>Chytridiomycetes</taxon>
        <taxon>Rhizophlyctidales</taxon>
        <taxon>Rhizophlyctidaceae</taxon>
        <taxon>Rhizophlyctis</taxon>
    </lineage>
</organism>
<dbReference type="PANTHER" id="PTHR13477:SF0">
    <property type="entry name" value="LARGE RIBOSOMAL SUBUNIT PROTEIN ML49"/>
    <property type="match status" value="1"/>
</dbReference>
<comment type="similarity">
    <text evidence="2">Belongs to the mitochondrion-specific ribosomal protein mL49 family.</text>
</comment>
<evidence type="ECO:0000256" key="2">
    <source>
        <dbReference type="ARBA" id="ARBA00005677"/>
    </source>
</evidence>
<gene>
    <name evidence="7" type="ORF">HK097_004153</name>
</gene>
<dbReference type="Gene3D" id="3.30.780.10">
    <property type="entry name" value="SUI1-like domain"/>
    <property type="match status" value="1"/>
</dbReference>
<dbReference type="GO" id="GO:0003735">
    <property type="term" value="F:structural constituent of ribosome"/>
    <property type="evidence" value="ECO:0007669"/>
    <property type="project" value="InterPro"/>
</dbReference>
<keyword evidence="8" id="KW-1185">Reference proteome</keyword>
<keyword evidence="3" id="KW-0689">Ribosomal protein</keyword>
<keyword evidence="5" id="KW-0687">Ribonucleoprotein</keyword>
<dbReference type="AlphaFoldDB" id="A0AAD5S420"/>